<dbReference type="GO" id="GO:0016020">
    <property type="term" value="C:membrane"/>
    <property type="evidence" value="ECO:0007669"/>
    <property type="project" value="UniProtKB-SubCell"/>
</dbReference>
<dbReference type="Pfam" id="PF24173">
    <property type="entry name" value="TPR_TTI1_N"/>
    <property type="match status" value="1"/>
</dbReference>
<comment type="subcellular location">
    <subcellularLocation>
        <location evidence="1">Membrane</location>
        <topology evidence="1">Multi-pass membrane protein</topology>
    </subcellularLocation>
</comment>
<dbReference type="PIRSF" id="PIRSF005250">
    <property type="entry name" value="UCP005250"/>
    <property type="match status" value="1"/>
</dbReference>
<keyword evidence="4 6" id="KW-0472">Membrane</keyword>
<dbReference type="Proteomes" id="UP000289323">
    <property type="component" value="Unassembled WGS sequence"/>
</dbReference>
<evidence type="ECO:0000256" key="3">
    <source>
        <dbReference type="ARBA" id="ARBA00022989"/>
    </source>
</evidence>
<feature type="region of interest" description="Disordered" evidence="5">
    <location>
        <begin position="781"/>
        <end position="809"/>
    </location>
</feature>
<organism evidence="10 11">
    <name type="scientific">Thermothielavioides terrestris</name>
    <dbReference type="NCBI Taxonomy" id="2587410"/>
    <lineage>
        <taxon>Eukaryota</taxon>
        <taxon>Fungi</taxon>
        <taxon>Dikarya</taxon>
        <taxon>Ascomycota</taxon>
        <taxon>Pezizomycotina</taxon>
        <taxon>Sordariomycetes</taxon>
        <taxon>Sordariomycetidae</taxon>
        <taxon>Sordariales</taxon>
        <taxon>Chaetomiaceae</taxon>
        <taxon>Thermothielavioides</taxon>
    </lineage>
</organism>
<dbReference type="InterPro" id="IPR057566">
    <property type="entry name" value="TPR_TTI1_N"/>
</dbReference>
<reference evidence="10 11" key="1">
    <citation type="submission" date="2018-04" db="EMBL/GenBank/DDBJ databases">
        <authorList>
            <person name="Huttner S."/>
            <person name="Dainat J."/>
        </authorList>
    </citation>
    <scope>NUCLEOTIDE SEQUENCE [LARGE SCALE GENOMIC DNA]</scope>
</reference>
<evidence type="ECO:0000259" key="8">
    <source>
        <dbReference type="Pfam" id="PF24173"/>
    </source>
</evidence>
<feature type="transmembrane region" description="Helical" evidence="6">
    <location>
        <begin position="1190"/>
        <end position="1212"/>
    </location>
</feature>
<feature type="region of interest" description="Disordered" evidence="5">
    <location>
        <begin position="821"/>
        <end position="853"/>
    </location>
</feature>
<sequence>MATVAPSEQRTEFFQQLKRVCVPLSQLALRPKDKAVDAKEALRLLEALIGLWTAQASKDAAILDDKLADYVFFPLSHLLRDRDRYPLRVIETVIRLLRELIQHGWKAKASPQLFQQLLVFLSFVIGGVSGQPRRDMPEETLIEGFRTLSALINVAEPSHLAGSADAVSEGKTIPALGHSVTVMLDGVTEGVAASIQLEAAKCLRSVFLTIKDRTVLAQFLPGTVSALTKTLSPPKAKQTQKKVLLSCLDVLKLVLVNLLGDIKVRPLLKKLDNSADGKEEAPTGQEDSGPPGELTPAWLKATAAQVKIALAAVLKLRAHESDEIQSALYRLCIGLLDECHASLAGCQSILVETAMMLEDESATMSRLETSLQDLAGIYPELGDNIKSVLYNWITSLPRVMQSSDERVKELAIRSILRGSKLAATMQMDSATLNDALGDSLRDSIVALVKGAKPPKIVDDAGADLTTSNELAKSGMELANYAPILLDSESQKTARRDIRALITSVGSAAQQVELATSMLSHIRDSEGVDQIASFWLAFELLKATYAQASELDDLLDLSSLGESTHQEEAFQELYDFSASVLSAHSDSAEADWRLEAIALEVTAFAASRLKTDFRPELIDVLYPVSTFLGSPVPQLRKHAITTLNILAASCGYESVSDLIVDNADYMVNSVSLRLNTFDISPASTKVLTMVIRLTGPRLVPFLDDVVAAIFAALDNYHGYPVFVESLFSVLSEVVSQGARSDMLLLEDSTSKTIDHRKKRPYSLGIPGILQTLDKRLERAARTREEAAMPPVAHPKQPWTDANIDSGSQPENQAASLLDKLTNPTAESNSDDAEEPNQPESQSQSQALERTDDPKQTPTYTLLARVLALTQHHLTSPSPSLRKSLLDLVATASPALAPDENAFLPLVHVVWPVVVARLRDPEPYVAVAACGALAALCRAAGDFLASRFRAEWWDGGGGGGGGLAGWVRRVKREAAEARGAGGGFGKRTGGARVGTGKGGEGQGILIPVKGALEGGLAEGKLVQSSSSGGGGGALGRFAQASLVWEAVVGLLTAVVSFVRLEDDMFDDILGIVVDVLPRHAELKEALDTVNADAVWLALFERGSDEPSQVFPTASKQGFWCISSFYIINLFIGGLVLPSDDDRLLNSSGANTKASPLVLAIQDAGIPVLPSIMNAVIIISVHGRPVWRVAVQMLFGLLACIGTAKVGSTVFNWLLAISDLSYFFPPPNASPDPKVFFQNYLAAPIVLGLYVGWKVYTRDWRMWIPALEIDLITNDRQHISREGDLKEFERTWAKLPARTVRSLF</sequence>
<dbReference type="Pfam" id="PF21547">
    <property type="entry name" value="TTI1"/>
    <property type="match status" value="1"/>
</dbReference>
<dbReference type="InterPro" id="IPR049362">
    <property type="entry name" value="TTI1_rpt"/>
</dbReference>
<name>A0A3S4C6C5_9PEZI</name>
<evidence type="ECO:0000256" key="6">
    <source>
        <dbReference type="SAM" id="Phobius"/>
    </source>
</evidence>
<dbReference type="InterPro" id="IPR016441">
    <property type="entry name" value="Tti1"/>
</dbReference>
<gene>
    <name evidence="10" type="ORF">TT172_LOCUS4934</name>
</gene>
<feature type="transmembrane region" description="Helical" evidence="6">
    <location>
        <begin position="1232"/>
        <end position="1250"/>
    </location>
</feature>
<keyword evidence="3 6" id="KW-1133">Transmembrane helix</keyword>
<dbReference type="InterPro" id="IPR011989">
    <property type="entry name" value="ARM-like"/>
</dbReference>
<dbReference type="InterPro" id="IPR004841">
    <property type="entry name" value="AA-permease/SLC12A_dom"/>
</dbReference>
<evidence type="ECO:0000313" key="11">
    <source>
        <dbReference type="Proteomes" id="UP000289323"/>
    </source>
</evidence>
<feature type="transmembrane region" description="Helical" evidence="6">
    <location>
        <begin position="1115"/>
        <end position="1134"/>
    </location>
</feature>
<evidence type="ECO:0000259" key="9">
    <source>
        <dbReference type="Pfam" id="PF24181"/>
    </source>
</evidence>
<dbReference type="GO" id="GO:0055085">
    <property type="term" value="P:transmembrane transport"/>
    <property type="evidence" value="ECO:0007669"/>
    <property type="project" value="InterPro"/>
</dbReference>
<feature type="domain" description="Amino acid permease/ SLC12A" evidence="7">
    <location>
        <begin position="1102"/>
        <end position="1178"/>
    </location>
</feature>
<dbReference type="SUPFAM" id="SSF48371">
    <property type="entry name" value="ARM repeat"/>
    <property type="match status" value="1"/>
</dbReference>
<dbReference type="PANTHER" id="PTHR18460">
    <property type="entry name" value="TEL2 INTERACTING PROTEIN 1 TTI1 FAMILY MEMBER"/>
    <property type="match status" value="1"/>
</dbReference>
<dbReference type="FunFam" id="1.25.10.10:FF:001401">
    <property type="entry name" value="Uncharacterized protein"/>
    <property type="match status" value="1"/>
</dbReference>
<evidence type="ECO:0000256" key="2">
    <source>
        <dbReference type="ARBA" id="ARBA00022692"/>
    </source>
</evidence>
<feature type="domain" description="TTI1 C-terminal TPR" evidence="9">
    <location>
        <begin position="826"/>
        <end position="949"/>
    </location>
</feature>
<dbReference type="InterPro" id="IPR057567">
    <property type="entry name" value="TPR_TTI1_C"/>
</dbReference>
<proteinExistence type="predicted"/>
<feature type="region of interest" description="Disordered" evidence="5">
    <location>
        <begin position="273"/>
        <end position="294"/>
    </location>
</feature>
<dbReference type="Pfam" id="PF24181">
    <property type="entry name" value="TPR_TTI1_C"/>
    <property type="match status" value="1"/>
</dbReference>
<protein>
    <submittedName>
        <fullName evidence="10">2dbe85b5-49be-4b52-99b3-4915b66b3a4b</fullName>
    </submittedName>
</protein>
<dbReference type="EMBL" id="OUUZ01000009">
    <property type="protein sequence ID" value="SPQ22515.1"/>
    <property type="molecule type" value="Genomic_DNA"/>
</dbReference>
<dbReference type="PANTHER" id="PTHR18460:SF3">
    <property type="entry name" value="TELO2-INTERACTING PROTEIN 1 HOMOLOG"/>
    <property type="match status" value="1"/>
</dbReference>
<dbReference type="Pfam" id="PF00324">
    <property type="entry name" value="AA_permease"/>
    <property type="match status" value="1"/>
</dbReference>
<keyword evidence="2 6" id="KW-0812">Transmembrane</keyword>
<feature type="transmembrane region" description="Helical" evidence="6">
    <location>
        <begin position="1154"/>
        <end position="1178"/>
    </location>
</feature>
<feature type="domain" description="TTI1 N-terminal TPR" evidence="8">
    <location>
        <begin position="14"/>
        <end position="357"/>
    </location>
</feature>
<accession>A0A3S4C6C5</accession>
<dbReference type="Gene3D" id="1.25.10.10">
    <property type="entry name" value="Leucine-rich Repeat Variant"/>
    <property type="match status" value="2"/>
</dbReference>
<evidence type="ECO:0000256" key="4">
    <source>
        <dbReference type="ARBA" id="ARBA00023136"/>
    </source>
</evidence>
<evidence type="ECO:0000313" key="10">
    <source>
        <dbReference type="EMBL" id="SPQ22515.1"/>
    </source>
</evidence>
<dbReference type="InterPro" id="IPR052587">
    <property type="entry name" value="TELO2-interacting_protein_1"/>
</dbReference>
<dbReference type="GO" id="GO:0005737">
    <property type="term" value="C:cytoplasm"/>
    <property type="evidence" value="ECO:0007669"/>
    <property type="project" value="TreeGrafter"/>
</dbReference>
<evidence type="ECO:0000259" key="7">
    <source>
        <dbReference type="Pfam" id="PF00324"/>
    </source>
</evidence>
<evidence type="ECO:0000256" key="5">
    <source>
        <dbReference type="SAM" id="MobiDB-lite"/>
    </source>
</evidence>
<evidence type="ECO:0000256" key="1">
    <source>
        <dbReference type="ARBA" id="ARBA00004141"/>
    </source>
</evidence>
<feature type="transmembrane region" description="Helical" evidence="6">
    <location>
        <begin position="1040"/>
        <end position="1058"/>
    </location>
</feature>
<dbReference type="InterPro" id="IPR016024">
    <property type="entry name" value="ARM-type_fold"/>
</dbReference>